<feature type="compositionally biased region" description="Polar residues" evidence="1">
    <location>
        <begin position="1"/>
        <end position="16"/>
    </location>
</feature>
<dbReference type="Pfam" id="PF17304">
    <property type="entry name" value="OM14_C"/>
    <property type="match status" value="1"/>
</dbReference>
<sequence>MSSYADVTAKNASQTPKEVRSTSSLMSLLSKFKRKRRRSSVGNKTSRRLLGERQGLFRVLSRALSQSRSLSSKSSTTSTGHSQLSSSPRSITTVSTSPMAYSSPDDSFPRQSARSHRKKLSVFSIRRRDSTSASSTALSTGSIVSTRPSSYKHHARSTNREARSISEASVTSASVIDSTQTSPTPPSPSPLAADNLALIQHKDGRSLTFSLSQKAAKPIPELETTTTSTIAPTSMEPVGSPTAAAAAEASFPPEKPADISSDEAFPEPEKVLSPGPEVPAGGSDKGKKAKGREWPFLVSAADSLKKFIAAAAGRVKVELKNPVVTCNLGTWATVIAAAAYYVNIKKGALPSAFTGSNGKYVSAAAIAGALALTATDIIVSTKKYPKYSKK</sequence>
<proteinExistence type="predicted"/>
<keyword evidence="2" id="KW-1133">Transmembrane helix</keyword>
<feature type="compositionally biased region" description="Polar residues" evidence="1">
    <location>
        <begin position="83"/>
        <end position="100"/>
    </location>
</feature>
<dbReference type="Proteomes" id="UP001217417">
    <property type="component" value="Unassembled WGS sequence"/>
</dbReference>
<feature type="region of interest" description="Disordered" evidence="1">
    <location>
        <begin position="67"/>
        <end position="192"/>
    </location>
</feature>
<accession>A0AAD7VWJ0</accession>
<feature type="compositionally biased region" description="Low complexity" evidence="1">
    <location>
        <begin position="21"/>
        <end position="30"/>
    </location>
</feature>
<dbReference type="InterPro" id="IPR039453">
    <property type="entry name" value="OM14_C"/>
</dbReference>
<keyword evidence="5" id="KW-1185">Reference proteome</keyword>
<evidence type="ECO:0000256" key="1">
    <source>
        <dbReference type="SAM" id="MobiDB-lite"/>
    </source>
</evidence>
<feature type="compositionally biased region" description="Low complexity" evidence="1">
    <location>
        <begin position="67"/>
        <end position="82"/>
    </location>
</feature>
<protein>
    <recommendedName>
        <fullName evidence="3">Mitochondrial outer membrane protein OM14 C-terminal domain-containing protein</fullName>
    </recommendedName>
</protein>
<evidence type="ECO:0000256" key="2">
    <source>
        <dbReference type="SAM" id="Phobius"/>
    </source>
</evidence>
<dbReference type="AlphaFoldDB" id="A0AAD7VWJ0"/>
<feature type="transmembrane region" description="Helical" evidence="2">
    <location>
        <begin position="360"/>
        <end position="379"/>
    </location>
</feature>
<dbReference type="EMBL" id="JARPMG010000001">
    <property type="protein sequence ID" value="KAJ8103555.1"/>
    <property type="molecule type" value="Genomic_DNA"/>
</dbReference>
<comment type="caution">
    <text evidence="4">The sequence shown here is derived from an EMBL/GenBank/DDBJ whole genome shotgun (WGS) entry which is preliminary data.</text>
</comment>
<feature type="region of interest" description="Disordered" evidence="1">
    <location>
        <begin position="212"/>
        <end position="289"/>
    </location>
</feature>
<feature type="compositionally biased region" description="Polar residues" evidence="1">
    <location>
        <begin position="166"/>
        <end position="177"/>
    </location>
</feature>
<evidence type="ECO:0000313" key="4">
    <source>
        <dbReference type="EMBL" id="KAJ8103555.1"/>
    </source>
</evidence>
<keyword evidence="2" id="KW-0472">Membrane</keyword>
<evidence type="ECO:0000259" key="3">
    <source>
        <dbReference type="Pfam" id="PF17304"/>
    </source>
</evidence>
<dbReference type="GeneID" id="80884170"/>
<evidence type="ECO:0000313" key="5">
    <source>
        <dbReference type="Proteomes" id="UP001217417"/>
    </source>
</evidence>
<dbReference type="RefSeq" id="XP_056047005.1">
    <property type="nucleotide sequence ID" value="XM_056189004.1"/>
</dbReference>
<reference evidence="4" key="1">
    <citation type="submission" date="2023-03" db="EMBL/GenBank/DDBJ databases">
        <title>Near-Complete genome sequence of Lipomyces tetrasporous NRRL Y-64009, an oleaginous yeast capable of growing on lignocellulosic hydrolysates.</title>
        <authorList>
            <consortium name="Lawrence Berkeley National Laboratory"/>
            <person name="Jagtap S.S."/>
            <person name="Liu J.-J."/>
            <person name="Walukiewicz H.E."/>
            <person name="Pangilinan J."/>
            <person name="Lipzen A."/>
            <person name="Ahrendt S."/>
            <person name="Koriabine M."/>
            <person name="Cobaugh K."/>
            <person name="Salamov A."/>
            <person name="Yoshinaga Y."/>
            <person name="Ng V."/>
            <person name="Daum C."/>
            <person name="Grigoriev I.V."/>
            <person name="Slininger P.J."/>
            <person name="Dien B.S."/>
            <person name="Jin Y.-S."/>
            <person name="Rao C.V."/>
        </authorList>
    </citation>
    <scope>NUCLEOTIDE SEQUENCE</scope>
    <source>
        <strain evidence="4">NRRL Y-64009</strain>
    </source>
</reference>
<keyword evidence="2" id="KW-0812">Transmembrane</keyword>
<feature type="compositionally biased region" description="Low complexity" evidence="1">
    <location>
        <begin position="131"/>
        <end position="142"/>
    </location>
</feature>
<gene>
    <name evidence="4" type="ORF">POJ06DRAFT_264381</name>
</gene>
<feature type="region of interest" description="Disordered" evidence="1">
    <location>
        <begin position="1"/>
        <end position="52"/>
    </location>
</feature>
<feature type="domain" description="Mitochondrial outer membrane protein OM14 C-terminal" evidence="3">
    <location>
        <begin position="317"/>
        <end position="390"/>
    </location>
</feature>
<name>A0AAD7VWJ0_9ASCO</name>
<organism evidence="4 5">
    <name type="scientific">Lipomyces tetrasporus</name>
    <dbReference type="NCBI Taxonomy" id="54092"/>
    <lineage>
        <taxon>Eukaryota</taxon>
        <taxon>Fungi</taxon>
        <taxon>Dikarya</taxon>
        <taxon>Ascomycota</taxon>
        <taxon>Saccharomycotina</taxon>
        <taxon>Lipomycetes</taxon>
        <taxon>Lipomycetales</taxon>
        <taxon>Lipomycetaceae</taxon>
        <taxon>Lipomyces</taxon>
    </lineage>
</organism>
<feature type="compositionally biased region" description="Low complexity" evidence="1">
    <location>
        <begin position="219"/>
        <end position="252"/>
    </location>
</feature>